<evidence type="ECO:0000313" key="1">
    <source>
        <dbReference type="EMBL" id="XCA47476.1"/>
    </source>
</evidence>
<name>A0AAU7YQ25_9PHYC</name>
<accession>A0AAU7YQ25</accession>
<dbReference type="EMBL" id="PP911589">
    <property type="protein sequence ID" value="XCA47476.1"/>
    <property type="molecule type" value="Genomic_DNA"/>
</dbReference>
<protein>
    <submittedName>
        <fullName evidence="1">Uncharacterized protein</fullName>
    </submittedName>
</protein>
<proteinExistence type="predicted"/>
<organism evidence="1">
    <name type="scientific">Micromonas commoda virus</name>
    <dbReference type="NCBI Taxonomy" id="3057169"/>
    <lineage>
        <taxon>Viruses</taxon>
        <taxon>Varidnaviria</taxon>
        <taxon>Bamfordvirae</taxon>
        <taxon>Nucleocytoviricota</taxon>
        <taxon>Megaviricetes</taxon>
        <taxon>Algavirales</taxon>
        <taxon>Phycodnaviridae</taxon>
    </lineage>
</organism>
<sequence>MHTFTLKITDSTKPIHLNYFFTNAWSLKEKVMMEFNTTECNNLSLGRILSMKSVLDHHRPNSRKYLEHSTIFVKTQFARRLLQIGLAIIRTERPVYVRVAQ</sequence>
<reference evidence="1" key="1">
    <citation type="submission" date="2024-06" db="EMBL/GenBank/DDBJ databases">
        <title>Evidence of context-dependent and transient costs of resisting viral infection in isolates of the marine microalga Micromonas sp. (class Mamiellophyceae).</title>
        <authorList>
            <person name="Bedi de Silva A."/>
            <person name="Schvarcz C.R."/>
            <person name="Steward G.R."/>
            <person name="Edwards K.F."/>
        </authorList>
    </citation>
    <scope>NUCLEOTIDE SEQUENCE</scope>
    <source>
        <strain evidence="1">McV-KB2</strain>
    </source>
</reference>